<sequence length="490" mass="54764">MKVQPAAANSISKELQEKKTPWGSLWLSYLIQALTATQYSIYLTSMWPYFSSLDETADLAFFGWVTATYSFGQMLACWVFGYWNQKTMSTIKPACCGLVLMAIGNFVYGILPSLPSNYRWYMLAARFVAGIGSGNAVTLRTYCAMASTPADKSRAMSLAIGAYVVGFSIGPALQALFTPIGQDGFTIGIFMLSMYTTPAILMGLTSLISLFLLLFFFVETYSGIITDKEKTDSFMVIPQYDHIAAFFCIYLWFMKQSLATMVEIIATPFTIALYKWTDSQAIFYNGILQFLGCFVDVSNYLLMGYTRIGKLDKRKMFLFSIACFLLFFTLTMPWPFYDGPLEYINMGNDSLPEDTSIAGGCLSTYTWCAHTKRVPLPVYLSCFTVVSGFAFPYLAAPLGIVFSEILGPRKQGMMQGLFEFGGCIARCVTPIFVTSLFEESGYVWPTAINLAMVLIALFFVLLLYRRLVPLKLLPPNGLPARYKAGVFYHL</sequence>
<evidence type="ECO:0000313" key="7">
    <source>
        <dbReference type="Proteomes" id="UP000887569"/>
    </source>
</evidence>
<dbReference type="AlphaFoldDB" id="A0A914ZEN9"/>
<feature type="transmembrane region" description="Helical" evidence="6">
    <location>
        <begin position="317"/>
        <end position="337"/>
    </location>
</feature>
<reference evidence="8" key="1">
    <citation type="submission" date="2022-11" db="UniProtKB">
        <authorList>
            <consortium name="WormBaseParasite"/>
        </authorList>
    </citation>
    <scope>IDENTIFICATION</scope>
</reference>
<evidence type="ECO:0000256" key="5">
    <source>
        <dbReference type="ARBA" id="ARBA00023136"/>
    </source>
</evidence>
<feature type="transmembrane region" description="Helical" evidence="6">
    <location>
        <begin position="95"/>
        <end position="114"/>
    </location>
</feature>
<feature type="transmembrane region" description="Helical" evidence="6">
    <location>
        <begin position="443"/>
        <end position="464"/>
    </location>
</feature>
<dbReference type="GO" id="GO:0012505">
    <property type="term" value="C:endomembrane system"/>
    <property type="evidence" value="ECO:0007669"/>
    <property type="project" value="UniProtKB-SubCell"/>
</dbReference>
<accession>A0A914ZEN9</accession>
<feature type="transmembrane region" description="Helical" evidence="6">
    <location>
        <begin position="155"/>
        <end position="177"/>
    </location>
</feature>
<feature type="transmembrane region" description="Helical" evidence="6">
    <location>
        <begin position="197"/>
        <end position="221"/>
    </location>
</feature>
<dbReference type="Gene3D" id="1.20.1250.20">
    <property type="entry name" value="MFS general substrate transporter like domains"/>
    <property type="match status" value="1"/>
</dbReference>
<evidence type="ECO:0000256" key="1">
    <source>
        <dbReference type="ARBA" id="ARBA00004127"/>
    </source>
</evidence>
<dbReference type="InterPro" id="IPR051068">
    <property type="entry name" value="MFS_Domain-Containing_Protein"/>
</dbReference>
<keyword evidence="5 6" id="KW-0472">Membrane</keyword>
<dbReference type="InterPro" id="IPR036259">
    <property type="entry name" value="MFS_trans_sf"/>
</dbReference>
<dbReference type="Pfam" id="PF07690">
    <property type="entry name" value="MFS_1"/>
    <property type="match status" value="1"/>
</dbReference>
<dbReference type="Proteomes" id="UP000887569">
    <property type="component" value="Unplaced"/>
</dbReference>
<dbReference type="GO" id="GO:0022857">
    <property type="term" value="F:transmembrane transporter activity"/>
    <property type="evidence" value="ECO:0007669"/>
    <property type="project" value="InterPro"/>
</dbReference>
<dbReference type="SUPFAM" id="SSF103473">
    <property type="entry name" value="MFS general substrate transporter"/>
    <property type="match status" value="1"/>
</dbReference>
<evidence type="ECO:0000256" key="3">
    <source>
        <dbReference type="ARBA" id="ARBA00022692"/>
    </source>
</evidence>
<dbReference type="InterPro" id="IPR011701">
    <property type="entry name" value="MFS"/>
</dbReference>
<feature type="transmembrane region" description="Helical" evidence="6">
    <location>
        <begin position="417"/>
        <end position="437"/>
    </location>
</feature>
<feature type="transmembrane region" description="Helical" evidence="6">
    <location>
        <begin position="120"/>
        <end position="143"/>
    </location>
</feature>
<keyword evidence="7" id="KW-1185">Reference proteome</keyword>
<keyword evidence="2" id="KW-0813">Transport</keyword>
<comment type="subcellular location">
    <subcellularLocation>
        <location evidence="1">Endomembrane system</location>
        <topology evidence="1">Multi-pass membrane protein</topology>
    </subcellularLocation>
</comment>
<dbReference type="WBParaSite" id="PgB02X_g167_t01">
    <property type="protein sequence ID" value="PgB02X_g167_t01"/>
    <property type="gene ID" value="PgB02X_g167"/>
</dbReference>
<evidence type="ECO:0000256" key="4">
    <source>
        <dbReference type="ARBA" id="ARBA00022989"/>
    </source>
</evidence>
<feature type="transmembrane region" description="Helical" evidence="6">
    <location>
        <begin position="21"/>
        <end position="41"/>
    </location>
</feature>
<feature type="transmembrane region" description="Helical" evidence="6">
    <location>
        <begin position="376"/>
        <end position="396"/>
    </location>
</feature>
<dbReference type="GO" id="GO:0005765">
    <property type="term" value="C:lysosomal membrane"/>
    <property type="evidence" value="ECO:0007669"/>
    <property type="project" value="TreeGrafter"/>
</dbReference>
<dbReference type="PANTHER" id="PTHR23510">
    <property type="entry name" value="INNER MEMBRANE TRANSPORT PROTEIN YAJR"/>
    <property type="match status" value="1"/>
</dbReference>
<protein>
    <submittedName>
        <fullName evidence="8">Major facilitator superfamily (MFS) profile domain-containing protein</fullName>
    </submittedName>
</protein>
<keyword evidence="4 6" id="KW-1133">Transmembrane helix</keyword>
<dbReference type="CDD" id="cd17326">
    <property type="entry name" value="MFS_MFSD8"/>
    <property type="match status" value="1"/>
</dbReference>
<feature type="transmembrane region" description="Helical" evidence="6">
    <location>
        <begin position="282"/>
        <end position="305"/>
    </location>
</feature>
<proteinExistence type="predicted"/>
<keyword evidence="3 6" id="KW-0812">Transmembrane</keyword>
<name>A0A914ZEN9_PARUN</name>
<evidence type="ECO:0000256" key="6">
    <source>
        <dbReference type="SAM" id="Phobius"/>
    </source>
</evidence>
<evidence type="ECO:0000256" key="2">
    <source>
        <dbReference type="ARBA" id="ARBA00022448"/>
    </source>
</evidence>
<feature type="transmembrane region" description="Helical" evidence="6">
    <location>
        <begin position="61"/>
        <end position="83"/>
    </location>
</feature>
<evidence type="ECO:0000313" key="8">
    <source>
        <dbReference type="WBParaSite" id="PgB02X_g167_t01"/>
    </source>
</evidence>
<dbReference type="PANTHER" id="PTHR23510:SF3">
    <property type="entry name" value="MAJOR FACILITATOR SUPERFAMILY DOMAIN-CONTAINING PROTEIN 8"/>
    <property type="match status" value="1"/>
</dbReference>
<organism evidence="7 8">
    <name type="scientific">Parascaris univalens</name>
    <name type="common">Nematode worm</name>
    <dbReference type="NCBI Taxonomy" id="6257"/>
    <lineage>
        <taxon>Eukaryota</taxon>
        <taxon>Metazoa</taxon>
        <taxon>Ecdysozoa</taxon>
        <taxon>Nematoda</taxon>
        <taxon>Chromadorea</taxon>
        <taxon>Rhabditida</taxon>
        <taxon>Spirurina</taxon>
        <taxon>Ascaridomorpha</taxon>
        <taxon>Ascaridoidea</taxon>
        <taxon>Ascarididae</taxon>
        <taxon>Parascaris</taxon>
    </lineage>
</organism>